<keyword evidence="1" id="KW-1133">Transmembrane helix</keyword>
<protein>
    <submittedName>
        <fullName evidence="2">Uncharacterized protein</fullName>
    </submittedName>
</protein>
<evidence type="ECO:0000256" key="1">
    <source>
        <dbReference type="SAM" id="Phobius"/>
    </source>
</evidence>
<name>A0A2K6JWH2_RHIBE</name>
<dbReference type="Ensembl" id="ENSRBIT00000017380.1">
    <property type="protein sequence ID" value="ENSRBIP00000003372.1"/>
    <property type="gene ID" value="ENSRBIG00000015901.1"/>
</dbReference>
<keyword evidence="1" id="KW-0472">Membrane</keyword>
<accession>A0A2K6JWH2</accession>
<evidence type="ECO:0000313" key="2">
    <source>
        <dbReference type="Ensembl" id="ENSRBIP00000003372.1"/>
    </source>
</evidence>
<keyword evidence="1" id="KW-0812">Transmembrane</keyword>
<feature type="transmembrane region" description="Helical" evidence="1">
    <location>
        <begin position="18"/>
        <end position="37"/>
    </location>
</feature>
<keyword evidence="3" id="KW-1185">Reference proteome</keyword>
<proteinExistence type="predicted"/>
<dbReference type="Proteomes" id="UP000233180">
    <property type="component" value="Unassembled WGS sequence"/>
</dbReference>
<reference evidence="2" key="3">
    <citation type="submission" date="2025-09" db="UniProtKB">
        <authorList>
            <consortium name="Ensembl"/>
        </authorList>
    </citation>
    <scope>IDENTIFICATION</scope>
</reference>
<dbReference type="AlphaFoldDB" id="A0A2K6JWH2"/>
<sequence length="66" mass="7657">YDFQIYINTISLGGRSNKGQFCFVLFCFILATALGEVEQNKRWFRTRESHLYCLAVLFVGKKTNSL</sequence>
<dbReference type="GeneTree" id="ENSGT00910000148061"/>
<reference evidence="2" key="2">
    <citation type="submission" date="2025-08" db="UniProtKB">
        <authorList>
            <consortium name="Ensembl"/>
        </authorList>
    </citation>
    <scope>IDENTIFICATION</scope>
</reference>
<reference evidence="2 3" key="1">
    <citation type="submission" date="2016-06" db="EMBL/GenBank/DDBJ databases">
        <title>Genome of Rhinopithecus bieti.</title>
        <authorList>
            <person name="Wu"/>
            <person name="C.-I. and Zhang"/>
            <person name="Y."/>
        </authorList>
    </citation>
    <scope>NUCLEOTIDE SEQUENCE</scope>
</reference>
<dbReference type="OMA" id="NKRWFRT"/>
<organism evidence="2 3">
    <name type="scientific">Rhinopithecus bieti</name>
    <name type="common">Black snub-nosed monkey</name>
    <name type="synonym">Pygathrix bieti</name>
    <dbReference type="NCBI Taxonomy" id="61621"/>
    <lineage>
        <taxon>Eukaryota</taxon>
        <taxon>Metazoa</taxon>
        <taxon>Chordata</taxon>
        <taxon>Craniata</taxon>
        <taxon>Vertebrata</taxon>
        <taxon>Euteleostomi</taxon>
        <taxon>Mammalia</taxon>
        <taxon>Eutheria</taxon>
        <taxon>Euarchontoglires</taxon>
        <taxon>Primates</taxon>
        <taxon>Haplorrhini</taxon>
        <taxon>Catarrhini</taxon>
        <taxon>Cercopithecidae</taxon>
        <taxon>Colobinae</taxon>
        <taxon>Rhinopithecus</taxon>
    </lineage>
</organism>
<evidence type="ECO:0000313" key="3">
    <source>
        <dbReference type="Proteomes" id="UP000233180"/>
    </source>
</evidence>